<dbReference type="GO" id="GO:0005524">
    <property type="term" value="F:ATP binding"/>
    <property type="evidence" value="ECO:0007669"/>
    <property type="project" value="UniProtKB-KW"/>
</dbReference>
<sequence>MRATPLLEGSNISKVFRGRLRRLPGGRGECSDSRRPALDGVSVAVRPGECLALIGGSGSGKSTLTRILLGLESPTRGRVAYRGEPVDGTRSEGYRFLRREAGLVFQNPFTSLDPRWTALRTVAEPLRIQARDLTAQMVEQAALEALSQVGLDPGEFAGRYPVDCSGGQAQRIAIARAIVANPKLIVADEPMSSLDVLSRLGILRTFRSIRERSPQTAIILVSHDLGLVQHLADTIMVLQQGRVQEYGPTSTVLAHPSSSYTKELIAAAS</sequence>
<dbReference type="Gene3D" id="3.40.50.300">
    <property type="entry name" value="P-loop containing nucleotide triphosphate hydrolases"/>
    <property type="match status" value="1"/>
</dbReference>
<dbReference type="PROSITE" id="PS50893">
    <property type="entry name" value="ABC_TRANSPORTER_2"/>
    <property type="match status" value="1"/>
</dbReference>
<comment type="caution">
    <text evidence="5">The sequence shown here is derived from an EMBL/GenBank/DDBJ whole genome shotgun (WGS) entry which is preliminary data.</text>
</comment>
<dbReference type="SUPFAM" id="SSF52540">
    <property type="entry name" value="P-loop containing nucleoside triphosphate hydrolases"/>
    <property type="match status" value="1"/>
</dbReference>
<evidence type="ECO:0000256" key="1">
    <source>
        <dbReference type="ARBA" id="ARBA00022448"/>
    </source>
</evidence>
<evidence type="ECO:0000256" key="2">
    <source>
        <dbReference type="ARBA" id="ARBA00022741"/>
    </source>
</evidence>
<dbReference type="PROSITE" id="PS00211">
    <property type="entry name" value="ABC_TRANSPORTER_1"/>
    <property type="match status" value="1"/>
</dbReference>
<reference evidence="5 6" key="1">
    <citation type="submission" date="2017-10" db="EMBL/GenBank/DDBJ databases">
        <title>Bifidobacterium xylocopum sp. nov. and Bifidobacterium aemilianum sp. nov., from the carpenter bee (Xylocopa violacea) digestive tract.</title>
        <authorList>
            <person name="Alberoni D."/>
            <person name="Baffoni L."/>
            <person name="Di Gioia D."/>
            <person name="Gaggia F."/>
            <person name="Biavati B."/>
        </authorList>
    </citation>
    <scope>NUCLEOTIDE SEQUENCE [LARGE SCALE GENOMIC DNA]</scope>
    <source>
        <strain evidence="5 6">XV10</strain>
    </source>
</reference>
<dbReference type="OrthoDB" id="8481147at2"/>
<keyword evidence="1" id="KW-0813">Transport</keyword>
<proteinExistence type="predicted"/>
<feature type="domain" description="ABC transporter" evidence="4">
    <location>
        <begin position="7"/>
        <end position="265"/>
    </location>
</feature>
<keyword evidence="2" id="KW-0547">Nucleotide-binding</keyword>
<dbReference type="AlphaFoldDB" id="A0A366K9B2"/>
<evidence type="ECO:0000313" key="5">
    <source>
        <dbReference type="EMBL" id="RBP98306.1"/>
    </source>
</evidence>
<dbReference type="InterPro" id="IPR003439">
    <property type="entry name" value="ABC_transporter-like_ATP-bd"/>
</dbReference>
<gene>
    <name evidence="5" type="ORF">CRD60_03705</name>
</gene>
<evidence type="ECO:0000256" key="3">
    <source>
        <dbReference type="ARBA" id="ARBA00022840"/>
    </source>
</evidence>
<dbReference type="CDD" id="cd03257">
    <property type="entry name" value="ABC_NikE_OppD_transporters"/>
    <property type="match status" value="1"/>
</dbReference>
<dbReference type="GO" id="GO:0016887">
    <property type="term" value="F:ATP hydrolysis activity"/>
    <property type="evidence" value="ECO:0007669"/>
    <property type="project" value="InterPro"/>
</dbReference>
<dbReference type="PANTHER" id="PTHR43776">
    <property type="entry name" value="TRANSPORT ATP-BINDING PROTEIN"/>
    <property type="match status" value="1"/>
</dbReference>
<keyword evidence="3 5" id="KW-0067">ATP-binding</keyword>
<dbReference type="Pfam" id="PF00005">
    <property type="entry name" value="ABC_tran"/>
    <property type="match status" value="1"/>
</dbReference>
<dbReference type="GO" id="GO:0055085">
    <property type="term" value="P:transmembrane transport"/>
    <property type="evidence" value="ECO:0007669"/>
    <property type="project" value="UniProtKB-ARBA"/>
</dbReference>
<dbReference type="EMBL" id="PDCG01000002">
    <property type="protein sequence ID" value="RBP98306.1"/>
    <property type="molecule type" value="Genomic_DNA"/>
</dbReference>
<keyword evidence="6" id="KW-1185">Reference proteome</keyword>
<accession>A0A366K9B2</accession>
<organism evidence="5 6">
    <name type="scientific">Bifidobacterium aemilianum</name>
    <dbReference type="NCBI Taxonomy" id="2493120"/>
    <lineage>
        <taxon>Bacteria</taxon>
        <taxon>Bacillati</taxon>
        <taxon>Actinomycetota</taxon>
        <taxon>Actinomycetes</taxon>
        <taxon>Bifidobacteriales</taxon>
        <taxon>Bifidobacteriaceae</taxon>
        <taxon>Bifidobacterium</taxon>
    </lineage>
</organism>
<dbReference type="InterPro" id="IPR027417">
    <property type="entry name" value="P-loop_NTPase"/>
</dbReference>
<dbReference type="InterPro" id="IPR017871">
    <property type="entry name" value="ABC_transporter-like_CS"/>
</dbReference>
<dbReference type="Proteomes" id="UP000252530">
    <property type="component" value="Unassembled WGS sequence"/>
</dbReference>
<protein>
    <submittedName>
        <fullName evidence="5">Dipeptide/oligopeptide/nickel ABC transporter ATP-binding protein</fullName>
    </submittedName>
</protein>
<evidence type="ECO:0000313" key="6">
    <source>
        <dbReference type="Proteomes" id="UP000252530"/>
    </source>
</evidence>
<evidence type="ECO:0000259" key="4">
    <source>
        <dbReference type="PROSITE" id="PS50893"/>
    </source>
</evidence>
<dbReference type="SMART" id="SM00382">
    <property type="entry name" value="AAA"/>
    <property type="match status" value="1"/>
</dbReference>
<name>A0A366K9B2_9BIFI</name>
<dbReference type="InterPro" id="IPR003593">
    <property type="entry name" value="AAA+_ATPase"/>
</dbReference>
<dbReference type="InterPro" id="IPR050319">
    <property type="entry name" value="ABC_transp_ATP-bind"/>
</dbReference>